<dbReference type="Gene3D" id="3.30.430.20">
    <property type="entry name" value="Gnk2 domain, C-X8-C-X2-C motif"/>
    <property type="match status" value="2"/>
</dbReference>
<dbReference type="CDD" id="cd23509">
    <property type="entry name" value="Gnk2-like"/>
    <property type="match status" value="2"/>
</dbReference>
<keyword evidence="20" id="KW-1185">Reference proteome</keyword>
<dbReference type="FunFam" id="3.30.200.20:FF:000142">
    <property type="entry name" value="Cysteine-rich receptor-like protein kinase 10"/>
    <property type="match status" value="1"/>
</dbReference>
<comment type="subcellular location">
    <subcellularLocation>
        <location evidence="1">Membrane</location>
        <topology evidence="1">Single-pass membrane protein</topology>
    </subcellularLocation>
</comment>
<evidence type="ECO:0000256" key="5">
    <source>
        <dbReference type="ARBA" id="ARBA00022692"/>
    </source>
</evidence>
<dbReference type="GO" id="GO:0004674">
    <property type="term" value="F:protein serine/threonine kinase activity"/>
    <property type="evidence" value="ECO:0007669"/>
    <property type="project" value="UniProtKB-KW"/>
</dbReference>
<proteinExistence type="predicted"/>
<dbReference type="Pfam" id="PF01657">
    <property type="entry name" value="Stress-antifung"/>
    <property type="match status" value="2"/>
</dbReference>
<evidence type="ECO:0000256" key="6">
    <source>
        <dbReference type="ARBA" id="ARBA00022729"/>
    </source>
</evidence>
<evidence type="ECO:0000256" key="3">
    <source>
        <dbReference type="ARBA" id="ARBA00022553"/>
    </source>
</evidence>
<dbReference type="SUPFAM" id="SSF56112">
    <property type="entry name" value="Protein kinase-like (PK-like)"/>
    <property type="match status" value="1"/>
</dbReference>
<dbReference type="InterPro" id="IPR008271">
    <property type="entry name" value="Ser/Thr_kinase_AS"/>
</dbReference>
<feature type="domain" description="Protein kinase" evidence="17">
    <location>
        <begin position="346"/>
        <end position="598"/>
    </location>
</feature>
<evidence type="ECO:0000256" key="7">
    <source>
        <dbReference type="ARBA" id="ARBA00022737"/>
    </source>
</evidence>
<dbReference type="PROSITE" id="PS51473">
    <property type="entry name" value="GNK2"/>
    <property type="match status" value="2"/>
</dbReference>
<feature type="domain" description="Gnk2-homologous" evidence="18">
    <location>
        <begin position="29"/>
        <end position="131"/>
    </location>
</feature>
<dbReference type="InterPro" id="IPR002902">
    <property type="entry name" value="GNK2"/>
</dbReference>
<dbReference type="AlphaFoldDB" id="A0AA38WT59"/>
<keyword evidence="8" id="KW-0547">Nucleotide-binding</keyword>
<evidence type="ECO:0000256" key="13">
    <source>
        <dbReference type="ARBA" id="ARBA00023170"/>
    </source>
</evidence>
<keyword evidence="3" id="KW-0597">Phosphoprotein</keyword>
<evidence type="ECO:0000313" key="19">
    <source>
        <dbReference type="EMBL" id="KAJ9563284.1"/>
    </source>
</evidence>
<evidence type="ECO:0000256" key="2">
    <source>
        <dbReference type="ARBA" id="ARBA00022527"/>
    </source>
</evidence>
<comment type="caution">
    <text evidence="19">The sequence shown here is derived from an EMBL/GenBank/DDBJ whole genome shotgun (WGS) entry which is preliminary data.</text>
</comment>
<dbReference type="GO" id="GO:0005524">
    <property type="term" value="F:ATP binding"/>
    <property type="evidence" value="ECO:0007669"/>
    <property type="project" value="UniProtKB-KW"/>
</dbReference>
<keyword evidence="7" id="KW-0677">Repeat</keyword>
<feature type="chain" id="PRO_5041406230" evidence="16">
    <location>
        <begin position="27"/>
        <end position="661"/>
    </location>
</feature>
<dbReference type="Gene3D" id="1.10.510.10">
    <property type="entry name" value="Transferase(Phosphotransferase) domain 1"/>
    <property type="match status" value="1"/>
</dbReference>
<name>A0AA38WT59_9ASTR</name>
<protein>
    <submittedName>
        <fullName evidence="19">Uncharacterized protein</fullName>
    </submittedName>
</protein>
<dbReference type="GO" id="GO:0005886">
    <property type="term" value="C:plasma membrane"/>
    <property type="evidence" value="ECO:0007669"/>
    <property type="project" value="TreeGrafter"/>
</dbReference>
<evidence type="ECO:0000256" key="14">
    <source>
        <dbReference type="ARBA" id="ARBA00023180"/>
    </source>
</evidence>
<evidence type="ECO:0000256" key="4">
    <source>
        <dbReference type="ARBA" id="ARBA00022679"/>
    </source>
</evidence>
<dbReference type="Gene3D" id="3.30.200.20">
    <property type="entry name" value="Phosphorylase Kinase, domain 1"/>
    <property type="match status" value="1"/>
</dbReference>
<evidence type="ECO:0000259" key="18">
    <source>
        <dbReference type="PROSITE" id="PS51473"/>
    </source>
</evidence>
<dbReference type="Proteomes" id="UP001172457">
    <property type="component" value="Chromosome 2"/>
</dbReference>
<evidence type="ECO:0000313" key="20">
    <source>
        <dbReference type="Proteomes" id="UP001172457"/>
    </source>
</evidence>
<gene>
    <name evidence="19" type="ORF">OSB04_008444</name>
</gene>
<keyword evidence="6 16" id="KW-0732">Signal</keyword>
<keyword evidence="11 15" id="KW-1133">Transmembrane helix</keyword>
<feature type="non-terminal residue" evidence="19">
    <location>
        <position position="1"/>
    </location>
</feature>
<dbReference type="PROSITE" id="PS00108">
    <property type="entry name" value="PROTEIN_KINASE_ST"/>
    <property type="match status" value="1"/>
</dbReference>
<dbReference type="InterPro" id="IPR011009">
    <property type="entry name" value="Kinase-like_dom_sf"/>
</dbReference>
<dbReference type="CDD" id="cd14066">
    <property type="entry name" value="STKc_IRAK"/>
    <property type="match status" value="1"/>
</dbReference>
<keyword evidence="9" id="KW-0418">Kinase</keyword>
<keyword evidence="10" id="KW-0067">ATP-binding</keyword>
<dbReference type="EMBL" id="JARYMX010000002">
    <property type="protein sequence ID" value="KAJ9563284.1"/>
    <property type="molecule type" value="Genomic_DNA"/>
</dbReference>
<keyword evidence="12 15" id="KW-0472">Membrane</keyword>
<evidence type="ECO:0000256" key="15">
    <source>
        <dbReference type="SAM" id="Phobius"/>
    </source>
</evidence>
<evidence type="ECO:0000256" key="11">
    <source>
        <dbReference type="ARBA" id="ARBA00022989"/>
    </source>
</evidence>
<dbReference type="FunFam" id="1.10.510.10:FF:000343">
    <property type="entry name" value="Cysteine-rich receptor-like protein kinase 28"/>
    <property type="match status" value="1"/>
</dbReference>
<evidence type="ECO:0000256" key="9">
    <source>
        <dbReference type="ARBA" id="ARBA00022777"/>
    </source>
</evidence>
<accession>A0AA38WT59</accession>
<dbReference type="PROSITE" id="PS50011">
    <property type="entry name" value="PROTEIN_KINASE_DOM"/>
    <property type="match status" value="1"/>
</dbReference>
<dbReference type="InterPro" id="IPR038408">
    <property type="entry name" value="GNK2_sf"/>
</dbReference>
<dbReference type="InterPro" id="IPR000719">
    <property type="entry name" value="Prot_kinase_dom"/>
</dbReference>
<evidence type="ECO:0000256" key="16">
    <source>
        <dbReference type="SAM" id="SignalP"/>
    </source>
</evidence>
<keyword evidence="4" id="KW-0808">Transferase</keyword>
<evidence type="ECO:0000256" key="12">
    <source>
        <dbReference type="ARBA" id="ARBA00023136"/>
    </source>
</evidence>
<dbReference type="Pfam" id="PF00069">
    <property type="entry name" value="Pkinase"/>
    <property type="match status" value="1"/>
</dbReference>
<dbReference type="PANTHER" id="PTHR27002">
    <property type="entry name" value="RECEPTOR-LIKE SERINE/THREONINE-PROTEIN KINASE SD1-8"/>
    <property type="match status" value="1"/>
</dbReference>
<evidence type="ECO:0000256" key="1">
    <source>
        <dbReference type="ARBA" id="ARBA00004167"/>
    </source>
</evidence>
<evidence type="ECO:0000256" key="8">
    <source>
        <dbReference type="ARBA" id="ARBA00022741"/>
    </source>
</evidence>
<dbReference type="PANTHER" id="PTHR27002:SF1073">
    <property type="entry name" value="CYSTEINE-RICH RECEPTOR-LIKE PROTEIN KINASE 29"/>
    <property type="match status" value="1"/>
</dbReference>
<feature type="signal peptide" evidence="16">
    <location>
        <begin position="1"/>
        <end position="26"/>
    </location>
</feature>
<dbReference type="SMART" id="SM00220">
    <property type="entry name" value="S_TKc"/>
    <property type="match status" value="1"/>
</dbReference>
<organism evidence="19 20">
    <name type="scientific">Centaurea solstitialis</name>
    <name type="common">yellow star-thistle</name>
    <dbReference type="NCBI Taxonomy" id="347529"/>
    <lineage>
        <taxon>Eukaryota</taxon>
        <taxon>Viridiplantae</taxon>
        <taxon>Streptophyta</taxon>
        <taxon>Embryophyta</taxon>
        <taxon>Tracheophyta</taxon>
        <taxon>Spermatophyta</taxon>
        <taxon>Magnoliopsida</taxon>
        <taxon>eudicotyledons</taxon>
        <taxon>Gunneridae</taxon>
        <taxon>Pentapetalae</taxon>
        <taxon>asterids</taxon>
        <taxon>campanulids</taxon>
        <taxon>Asterales</taxon>
        <taxon>Asteraceae</taxon>
        <taxon>Carduoideae</taxon>
        <taxon>Cardueae</taxon>
        <taxon>Centaureinae</taxon>
        <taxon>Centaurea</taxon>
    </lineage>
</organism>
<evidence type="ECO:0000256" key="10">
    <source>
        <dbReference type="ARBA" id="ARBA00022840"/>
    </source>
</evidence>
<keyword evidence="13" id="KW-0675">Receptor</keyword>
<evidence type="ECO:0000259" key="17">
    <source>
        <dbReference type="PROSITE" id="PS50011"/>
    </source>
</evidence>
<feature type="domain" description="Gnk2-homologous" evidence="18">
    <location>
        <begin position="137"/>
        <end position="246"/>
    </location>
</feature>
<keyword evidence="2" id="KW-0723">Serine/threonine-protein kinase</keyword>
<keyword evidence="14" id="KW-0325">Glycoprotein</keyword>
<keyword evidence="5 15" id="KW-0812">Transmembrane</keyword>
<reference evidence="19" key="1">
    <citation type="submission" date="2023-03" db="EMBL/GenBank/DDBJ databases">
        <title>Chromosome-scale reference genome and RAD-based genetic map of yellow starthistle (Centaurea solstitialis) reveal putative structural variation and QTLs associated with invader traits.</title>
        <authorList>
            <person name="Reatini B."/>
            <person name="Cang F.A."/>
            <person name="Jiang Q."/>
            <person name="Mckibben M.T.W."/>
            <person name="Barker M.S."/>
            <person name="Rieseberg L.H."/>
            <person name="Dlugosch K.M."/>
        </authorList>
    </citation>
    <scope>NUCLEOTIDE SEQUENCE</scope>
    <source>
        <strain evidence="19">CAN-66</strain>
        <tissue evidence="19">Leaf</tissue>
    </source>
</reference>
<feature type="transmembrane region" description="Helical" evidence="15">
    <location>
        <begin position="282"/>
        <end position="306"/>
    </location>
</feature>
<dbReference type="GO" id="GO:0009737">
    <property type="term" value="P:response to abscisic acid"/>
    <property type="evidence" value="ECO:0007669"/>
    <property type="project" value="UniProtKB-ARBA"/>
</dbReference>
<sequence length="661" mass="74451">MFTLAGKLLLWFSFVFICLIDTTTVAQPEFVSFDCVESVNFTRNGTYERNLDANLATLPATNSGFGFFNRSIGQGTDRVNSIALCRGDLEPAVCRSCLNDSIVKLRDICPNQKEAIGYYDNCMLKYSNQTILGNTGIRFFVFMLDPLNYLWDKDGYNITMLLSPLMAETRSRCWWPLLKFATGKTNGPPDLPTLYVLQQCTPELTEQQCSGCLADAIDEFSNWESGKAGGRSLLPMCNIRYAIYQFYKKTTLLVSPPPSSSSPPIRSSPVKKNDATRTIRPVMVVILVVIVVLVIIFTLLCIYIRLRTKKQKLIKNKNNKSETMDLGTMESLRYNFSAVRVATNDFSENNKLGEGGFEAVYKGTFEDGQEIAVKRLARDSGQGDLEFQNEVMLLAKLQHRNLVRLLGFSLEGSERVLIYEFMSNASLDQFIFDPVKRMVLDWEKRYEIIRGVAKGLLYLHEDSRLRIIHRDMKVSNILLDDELNPKIADFGTARLFNPTETQGNTNRIVGTYGYMAPEYAMHGQFSVKSDVFSFGVFVLEMVTGQKNQCFRNGESIEDFLSFAWKSWQDGTTLDMIDPMLKASASSWPNIIRSIHIGLLCVQENVVDRPTMAAVGLLLNSSSLVLPLPSKPAFFMPSSIHPEILRSRSSLFSINDASISVM</sequence>